<evidence type="ECO:0000256" key="9">
    <source>
        <dbReference type="ARBA" id="ARBA00022832"/>
    </source>
</evidence>
<keyword evidence="10" id="KW-0560">Oxidoreductase</keyword>
<evidence type="ECO:0000256" key="16">
    <source>
        <dbReference type="ARBA" id="ARBA00047443"/>
    </source>
</evidence>
<dbReference type="InterPro" id="IPR036250">
    <property type="entry name" value="AcylCo_DH-like_C"/>
</dbReference>
<comment type="caution">
    <text evidence="26">The sequence shown here is derived from an EMBL/GenBank/DDBJ whole genome shotgun (WGS) entry which is preliminary data.</text>
</comment>
<dbReference type="InterPro" id="IPR006091">
    <property type="entry name" value="Acyl-CoA_Oxase/DH_mid-dom"/>
</dbReference>
<feature type="domain" description="Acyl-CoA oxidase/dehydrogenase middle" evidence="24">
    <location>
        <begin position="503"/>
        <end position="603"/>
    </location>
</feature>
<evidence type="ECO:0000259" key="25">
    <source>
        <dbReference type="Pfam" id="PF02771"/>
    </source>
</evidence>
<keyword evidence="12" id="KW-0472">Membrane</keyword>
<dbReference type="SUPFAM" id="SSF56112">
    <property type="entry name" value="Protein kinase-like (PK-like)"/>
    <property type="match status" value="1"/>
</dbReference>
<comment type="catalytic activity">
    <reaction evidence="18">
        <text>tetracosanoyl-CoA + oxidized [electron-transfer flavoprotein] + H(+) = (2E)-tetracosenoyl-CoA + reduced [electron-transfer flavoprotein]</text>
        <dbReference type="Rhea" id="RHEA:47232"/>
        <dbReference type="Rhea" id="RHEA-COMP:10685"/>
        <dbReference type="Rhea" id="RHEA-COMP:10686"/>
        <dbReference type="ChEBI" id="CHEBI:15378"/>
        <dbReference type="ChEBI" id="CHEBI:57692"/>
        <dbReference type="ChEBI" id="CHEBI:58307"/>
        <dbReference type="ChEBI" id="CHEBI:65052"/>
        <dbReference type="ChEBI" id="CHEBI:74693"/>
    </reaction>
    <physiologicalReaction direction="left-to-right" evidence="18">
        <dbReference type="Rhea" id="RHEA:47233"/>
    </physiologicalReaction>
</comment>
<evidence type="ECO:0000259" key="22">
    <source>
        <dbReference type="Pfam" id="PF00441"/>
    </source>
</evidence>
<comment type="function">
    <text evidence="15">Acyl-CoA dehydrogenase, that exhibits maximal activity towards saturated C22-CoA. Probably participates in beta-oxydation and energy production but could also play a role in the metabolism of specific fatty acids to control fatty acids composition of cellular lipids in brain.</text>
</comment>
<dbReference type="Pfam" id="PF01636">
    <property type="entry name" value="APH"/>
    <property type="match status" value="1"/>
</dbReference>
<comment type="catalytic activity">
    <reaction evidence="17">
        <text>docosanoyl-CoA + oxidized [electron-transfer flavoprotein] + H(+) = (2E)-docosenoyl-CoA + reduced [electron-transfer flavoprotein]</text>
        <dbReference type="Rhea" id="RHEA:47228"/>
        <dbReference type="Rhea" id="RHEA-COMP:10685"/>
        <dbReference type="Rhea" id="RHEA-COMP:10686"/>
        <dbReference type="ChEBI" id="CHEBI:15378"/>
        <dbReference type="ChEBI" id="CHEBI:57692"/>
        <dbReference type="ChEBI" id="CHEBI:58307"/>
        <dbReference type="ChEBI" id="CHEBI:65059"/>
        <dbReference type="ChEBI" id="CHEBI:74692"/>
    </reaction>
    <physiologicalReaction direction="left-to-right" evidence="17">
        <dbReference type="Rhea" id="RHEA:47229"/>
    </physiologicalReaction>
</comment>
<dbReference type="EMBL" id="CALNXK010000045">
    <property type="protein sequence ID" value="CAH3128262.1"/>
    <property type="molecule type" value="Genomic_DNA"/>
</dbReference>
<evidence type="ECO:0000256" key="15">
    <source>
        <dbReference type="ARBA" id="ARBA00046026"/>
    </source>
</evidence>
<dbReference type="Pfam" id="PF02771">
    <property type="entry name" value="Acyl-CoA_dh_N"/>
    <property type="match status" value="1"/>
</dbReference>
<comment type="catalytic activity">
    <reaction evidence="16">
        <text>a 2,3-saturated acyl-CoA + oxidized [electron-transfer flavoprotein] + H(+) = a (2E)-enoyl-CoA + reduced [electron-transfer flavoprotein]</text>
        <dbReference type="Rhea" id="RHEA:44704"/>
        <dbReference type="Rhea" id="RHEA-COMP:10685"/>
        <dbReference type="Rhea" id="RHEA-COMP:10686"/>
        <dbReference type="ChEBI" id="CHEBI:15378"/>
        <dbReference type="ChEBI" id="CHEBI:57692"/>
        <dbReference type="ChEBI" id="CHEBI:58307"/>
        <dbReference type="ChEBI" id="CHEBI:58856"/>
        <dbReference type="ChEBI" id="CHEBI:65111"/>
    </reaction>
    <physiologicalReaction direction="left-to-right" evidence="16">
        <dbReference type="Rhea" id="RHEA:44705"/>
    </physiologicalReaction>
</comment>
<comment type="pathway">
    <text evidence="4">Lipid metabolism; fatty acid beta-oxidation.</text>
</comment>
<evidence type="ECO:0000256" key="8">
    <source>
        <dbReference type="ARBA" id="ARBA00022827"/>
    </source>
</evidence>
<evidence type="ECO:0000256" key="1">
    <source>
        <dbReference type="ARBA" id="ARBA00001974"/>
    </source>
</evidence>
<evidence type="ECO:0000256" key="13">
    <source>
        <dbReference type="ARBA" id="ARBA00023140"/>
    </source>
</evidence>
<dbReference type="InterPro" id="IPR009075">
    <property type="entry name" value="AcylCo_DH/oxidase_C"/>
</dbReference>
<dbReference type="SUPFAM" id="SSF56645">
    <property type="entry name" value="Acyl-CoA dehydrogenase NM domain-like"/>
    <property type="match status" value="1"/>
</dbReference>
<dbReference type="Pfam" id="PF00441">
    <property type="entry name" value="Acyl-CoA_dh_1"/>
    <property type="match status" value="1"/>
</dbReference>
<comment type="catalytic activity">
    <reaction evidence="21">
        <text>eicosanoyl-CoA + oxidized [electron-transfer flavoprotein] + H(+) = (2E)-eicosenoyl-CoA + reduced [electron-transfer flavoprotein]</text>
        <dbReference type="Rhea" id="RHEA:47236"/>
        <dbReference type="Rhea" id="RHEA-COMP:10685"/>
        <dbReference type="Rhea" id="RHEA-COMP:10686"/>
        <dbReference type="ChEBI" id="CHEBI:15378"/>
        <dbReference type="ChEBI" id="CHEBI:57380"/>
        <dbReference type="ChEBI" id="CHEBI:57692"/>
        <dbReference type="ChEBI" id="CHEBI:58307"/>
        <dbReference type="ChEBI" id="CHEBI:74691"/>
    </reaction>
    <physiologicalReaction direction="left-to-right" evidence="21">
        <dbReference type="Rhea" id="RHEA:47237"/>
    </physiologicalReaction>
</comment>
<comment type="cofactor">
    <cofactor evidence="1">
        <name>FAD</name>
        <dbReference type="ChEBI" id="CHEBI:57692"/>
    </cofactor>
</comment>
<dbReference type="InterPro" id="IPR009100">
    <property type="entry name" value="AcylCoA_DH/oxidase_NM_dom_sf"/>
</dbReference>
<keyword evidence="9" id="KW-0276">Fatty acid metabolism</keyword>
<evidence type="ECO:0000256" key="17">
    <source>
        <dbReference type="ARBA" id="ARBA00048020"/>
    </source>
</evidence>
<keyword evidence="8" id="KW-0274">FAD</keyword>
<keyword evidence="11" id="KW-0443">Lipid metabolism</keyword>
<dbReference type="SUPFAM" id="SSF47203">
    <property type="entry name" value="Acyl-CoA dehydrogenase C-terminal domain-like"/>
    <property type="match status" value="1"/>
</dbReference>
<proteinExistence type="inferred from homology"/>
<dbReference type="InterPro" id="IPR041726">
    <property type="entry name" value="ACAD10_11_N"/>
</dbReference>
<dbReference type="InterPro" id="IPR037069">
    <property type="entry name" value="AcylCoA_DH/ox_N_sf"/>
</dbReference>
<sequence>MAEELSSVRAEHKFDETALHEYLKKNLQVFPRGHGTLTVLQYSSGQSNPTFCMSKNGKKFVLRKKPPGKLLRGAHQVKREFRVLSALHSISFPVPKPYLYCEDASVIGTEFYIMDHVKGHIFRRPKLPSHSASERRVLYNSMISTLARLHSVDWRSLGLSDFGHQTNYLRRKVSTWSKQYRASATQPINAMEKLLSWLEKNIPPESTQETAIVHGDFRLDNLIIHPMQLTVAAVLDWELSTLGDPILDLAYNCVPYHCPSELADVLPAFSLASPSAGIPSEKELVSTYCKLRGFSKTSFPNWNFYLALSFFRMAAIAQGIYARAMQGNASAPNAASFGQTVQPLAEAGLRLALQDQKPYVSHSIAPRQCNSTSIFQPSEKAQALYSKMKAFMDKYVYPAEQAFYEHASNPETQWSIPPFMEELKQKAKSEGLWNLFLPGVSGLSQLDYALLAEITGRCPFAPEVFNCSAPDTGNMEVLHLYGSEEQKKQWLEPLLRGEIRSVFCMTEPDVASSDATNIECQITREGSEVVINGRKWWSSGAGDPRCKIAIVMGCHAGVNLPKHQRHTMVLVPLDTPGIKKVRALTVFGYNDAPHGHFEIVFNNVRVPLTNVILGEGRGFEIAQGRLGPGRIHHCMRSIGLAERSLELMVQRSLERVAFGKRLAEKGMVQEQIALSRIEIEQARLLVLKAAHTIDCHGNKVARKQIAMAKIVVPRMACNVIDRAIQVHGGKGVSQDTPLAYFYTGARSLRIADGPDEVHLEAVAKLELKEALKSKM</sequence>
<comment type="catalytic activity">
    <reaction evidence="20">
        <text>hexacosanoyl-CoA + oxidized [electron-transfer flavoprotein] + H(+) = (2E)-hexacosenoyl-CoA + reduced [electron-transfer flavoprotein]</text>
        <dbReference type="Rhea" id="RHEA:48216"/>
        <dbReference type="Rhea" id="RHEA-COMP:10685"/>
        <dbReference type="Rhea" id="RHEA-COMP:10686"/>
        <dbReference type="ChEBI" id="CHEBI:15378"/>
        <dbReference type="ChEBI" id="CHEBI:57692"/>
        <dbReference type="ChEBI" id="CHEBI:58307"/>
        <dbReference type="ChEBI" id="CHEBI:64868"/>
        <dbReference type="ChEBI" id="CHEBI:74281"/>
    </reaction>
    <physiologicalReaction direction="left-to-right" evidence="20">
        <dbReference type="Rhea" id="RHEA:48217"/>
    </physiologicalReaction>
</comment>
<feature type="domain" description="Aminoglycoside phosphotransferase" evidence="23">
    <location>
        <begin position="39"/>
        <end position="253"/>
    </location>
</feature>
<evidence type="ECO:0000259" key="24">
    <source>
        <dbReference type="Pfam" id="PF02770"/>
    </source>
</evidence>
<dbReference type="Gene3D" id="1.10.540.10">
    <property type="entry name" value="Acyl-CoA dehydrogenase/oxidase, N-terminal domain"/>
    <property type="match status" value="1"/>
</dbReference>
<evidence type="ECO:0000256" key="2">
    <source>
        <dbReference type="ARBA" id="ARBA00004275"/>
    </source>
</evidence>
<evidence type="ECO:0000256" key="19">
    <source>
        <dbReference type="ARBA" id="ARBA00048395"/>
    </source>
</evidence>
<evidence type="ECO:0000259" key="23">
    <source>
        <dbReference type="Pfam" id="PF01636"/>
    </source>
</evidence>
<dbReference type="InterPro" id="IPR050741">
    <property type="entry name" value="Acyl-CoA_dehydrogenase"/>
</dbReference>
<keyword evidence="7" id="KW-0285">Flavoprotein</keyword>
<evidence type="ECO:0000256" key="3">
    <source>
        <dbReference type="ARBA" id="ARBA00004325"/>
    </source>
</evidence>
<dbReference type="CDD" id="cd01155">
    <property type="entry name" value="ACAD_FadE2"/>
    <property type="match status" value="1"/>
</dbReference>
<dbReference type="PANTHER" id="PTHR48083:SF13">
    <property type="entry name" value="ACYL-COA DEHYDROGENASE FAMILY MEMBER 11"/>
    <property type="match status" value="1"/>
</dbReference>
<evidence type="ECO:0000256" key="18">
    <source>
        <dbReference type="ARBA" id="ARBA00048086"/>
    </source>
</evidence>
<dbReference type="PANTHER" id="PTHR48083">
    <property type="entry name" value="MEDIUM-CHAIN SPECIFIC ACYL-COA DEHYDROGENASE, MITOCHONDRIAL-RELATED"/>
    <property type="match status" value="1"/>
</dbReference>
<comment type="subcellular location">
    <subcellularLocation>
        <location evidence="3">Mitochondrion membrane</location>
    </subcellularLocation>
    <subcellularLocation>
        <location evidence="2">Peroxisome</location>
    </subcellularLocation>
</comment>
<comment type="similarity">
    <text evidence="5">Belongs to the acyl-CoA dehydrogenase family.</text>
</comment>
<dbReference type="Gene3D" id="3.30.200.20">
    <property type="entry name" value="Phosphorylase Kinase, domain 1"/>
    <property type="match status" value="1"/>
</dbReference>
<reference evidence="26 27" key="1">
    <citation type="submission" date="2022-05" db="EMBL/GenBank/DDBJ databases">
        <authorList>
            <consortium name="Genoscope - CEA"/>
            <person name="William W."/>
        </authorList>
    </citation>
    <scope>NUCLEOTIDE SEQUENCE [LARGE SCALE GENOMIC DNA]</scope>
</reference>
<evidence type="ECO:0000256" key="20">
    <source>
        <dbReference type="ARBA" id="ARBA00048399"/>
    </source>
</evidence>
<evidence type="ECO:0000256" key="11">
    <source>
        <dbReference type="ARBA" id="ARBA00023098"/>
    </source>
</evidence>
<dbReference type="InterPro" id="IPR002575">
    <property type="entry name" value="Aminoglycoside_PTrfase"/>
</dbReference>
<dbReference type="Gene3D" id="3.90.1200.10">
    <property type="match status" value="1"/>
</dbReference>
<name>A0ABN8P303_9CNID</name>
<evidence type="ECO:0000256" key="5">
    <source>
        <dbReference type="ARBA" id="ARBA00009347"/>
    </source>
</evidence>
<evidence type="ECO:0000313" key="26">
    <source>
        <dbReference type="EMBL" id="CAH3128262.1"/>
    </source>
</evidence>
<evidence type="ECO:0000256" key="21">
    <source>
        <dbReference type="ARBA" id="ARBA00049140"/>
    </source>
</evidence>
<evidence type="ECO:0000256" key="10">
    <source>
        <dbReference type="ARBA" id="ARBA00023002"/>
    </source>
</evidence>
<dbReference type="Gene3D" id="2.40.110.10">
    <property type="entry name" value="Butyryl-CoA Dehydrogenase, subunit A, domain 2"/>
    <property type="match status" value="1"/>
</dbReference>
<dbReference type="CDD" id="cd05154">
    <property type="entry name" value="ACAD10_11_N-like"/>
    <property type="match status" value="1"/>
</dbReference>
<dbReference type="InterPro" id="IPR046373">
    <property type="entry name" value="Acyl-CoA_Oxase/DH_mid-dom_sf"/>
</dbReference>
<evidence type="ECO:0000256" key="6">
    <source>
        <dbReference type="ARBA" id="ARBA00011738"/>
    </source>
</evidence>
<evidence type="ECO:0000256" key="7">
    <source>
        <dbReference type="ARBA" id="ARBA00022630"/>
    </source>
</evidence>
<accession>A0ABN8P303</accession>
<gene>
    <name evidence="26" type="ORF">PLOB_00033539</name>
</gene>
<comment type="subunit">
    <text evidence="6">Homodimer.</text>
</comment>
<evidence type="ECO:0000256" key="14">
    <source>
        <dbReference type="ARBA" id="ARBA00040622"/>
    </source>
</evidence>
<evidence type="ECO:0000256" key="4">
    <source>
        <dbReference type="ARBA" id="ARBA00005005"/>
    </source>
</evidence>
<comment type="catalytic activity">
    <reaction evidence="19">
        <text>tricosanoyl-CoA + oxidized [electron-transfer flavoprotein] + H(+) = (2E)-tricosenoyl-CoA + reduced [electron-transfer flavoprotein]</text>
        <dbReference type="Rhea" id="RHEA:48220"/>
        <dbReference type="Rhea" id="RHEA-COMP:10685"/>
        <dbReference type="Rhea" id="RHEA-COMP:10686"/>
        <dbReference type="ChEBI" id="CHEBI:15378"/>
        <dbReference type="ChEBI" id="CHEBI:57692"/>
        <dbReference type="ChEBI" id="CHEBI:58307"/>
        <dbReference type="ChEBI" id="CHEBI:90118"/>
        <dbReference type="ChEBI" id="CHEBI:90119"/>
    </reaction>
    <physiologicalReaction direction="left-to-right" evidence="19">
        <dbReference type="Rhea" id="RHEA:48221"/>
    </physiologicalReaction>
</comment>
<evidence type="ECO:0000256" key="12">
    <source>
        <dbReference type="ARBA" id="ARBA00023136"/>
    </source>
</evidence>
<dbReference type="Proteomes" id="UP001159405">
    <property type="component" value="Unassembled WGS sequence"/>
</dbReference>
<dbReference type="InterPro" id="IPR013786">
    <property type="entry name" value="AcylCoA_DH/ox_N"/>
</dbReference>
<keyword evidence="13" id="KW-0576">Peroxisome</keyword>
<dbReference type="Gene3D" id="1.20.140.10">
    <property type="entry name" value="Butyryl-CoA Dehydrogenase, subunit A, domain 3"/>
    <property type="match status" value="1"/>
</dbReference>
<feature type="domain" description="Acyl-CoA dehydrogenase/oxidase C-terminal" evidence="22">
    <location>
        <begin position="616"/>
        <end position="764"/>
    </location>
</feature>
<organism evidence="26 27">
    <name type="scientific">Porites lobata</name>
    <dbReference type="NCBI Taxonomy" id="104759"/>
    <lineage>
        <taxon>Eukaryota</taxon>
        <taxon>Metazoa</taxon>
        <taxon>Cnidaria</taxon>
        <taxon>Anthozoa</taxon>
        <taxon>Hexacorallia</taxon>
        <taxon>Scleractinia</taxon>
        <taxon>Fungiina</taxon>
        <taxon>Poritidae</taxon>
        <taxon>Porites</taxon>
    </lineage>
</organism>
<feature type="domain" description="Acyl-CoA dehydrogenase/oxidase N-terminal" evidence="25">
    <location>
        <begin position="378"/>
        <end position="498"/>
    </location>
</feature>
<evidence type="ECO:0000313" key="27">
    <source>
        <dbReference type="Proteomes" id="UP001159405"/>
    </source>
</evidence>
<dbReference type="InterPro" id="IPR011009">
    <property type="entry name" value="Kinase-like_dom_sf"/>
</dbReference>
<protein>
    <recommendedName>
        <fullName evidence="14">Acyl-CoA dehydrogenase family member 11</fullName>
    </recommendedName>
</protein>
<dbReference type="Pfam" id="PF02770">
    <property type="entry name" value="Acyl-CoA_dh_M"/>
    <property type="match status" value="1"/>
</dbReference>
<keyword evidence="27" id="KW-1185">Reference proteome</keyword>